<evidence type="ECO:0000313" key="5">
    <source>
        <dbReference type="EMBL" id="EKX30774.1"/>
    </source>
</evidence>
<evidence type="ECO:0000256" key="4">
    <source>
        <dbReference type="SAM" id="MobiDB-lite"/>
    </source>
</evidence>
<gene>
    <name evidence="5" type="ORF">GUITHDRAFT_149679</name>
</gene>
<evidence type="ECO:0000256" key="2">
    <source>
        <dbReference type="ARBA" id="ARBA00022737"/>
    </source>
</evidence>
<dbReference type="SMART" id="SM00320">
    <property type="entry name" value="WD40"/>
    <property type="match status" value="3"/>
</dbReference>
<dbReference type="PANTHER" id="PTHR19879">
    <property type="entry name" value="TRANSCRIPTION INITIATION FACTOR TFIID"/>
    <property type="match status" value="1"/>
</dbReference>
<dbReference type="OrthoDB" id="674604at2759"/>
<dbReference type="eggNOG" id="KOG0263">
    <property type="taxonomic scope" value="Eukaryota"/>
</dbReference>
<dbReference type="EMBL" id="JH993567">
    <property type="protein sequence ID" value="EKX30774.1"/>
    <property type="molecule type" value="Genomic_DNA"/>
</dbReference>
<dbReference type="HOGENOM" id="CLU_000288_57_18_1"/>
<dbReference type="InterPro" id="IPR015943">
    <property type="entry name" value="WD40/YVTN_repeat-like_dom_sf"/>
</dbReference>
<feature type="non-terminal residue" evidence="5">
    <location>
        <position position="176"/>
    </location>
</feature>
<feature type="region of interest" description="Disordered" evidence="4">
    <location>
        <begin position="114"/>
        <end position="145"/>
    </location>
</feature>
<dbReference type="GO" id="GO:0006367">
    <property type="term" value="P:transcription initiation at RNA polymerase II promoter"/>
    <property type="evidence" value="ECO:0007669"/>
    <property type="project" value="TreeGrafter"/>
</dbReference>
<dbReference type="Pfam" id="PF00400">
    <property type="entry name" value="WD40"/>
    <property type="match status" value="3"/>
</dbReference>
<dbReference type="AlphaFoldDB" id="L1I4I6"/>
<protein>
    <submittedName>
        <fullName evidence="5">Uncharacterized protein</fullName>
    </submittedName>
</protein>
<organism evidence="5">
    <name type="scientific">Guillardia theta (strain CCMP2712)</name>
    <name type="common">Cryptophyte</name>
    <dbReference type="NCBI Taxonomy" id="905079"/>
    <lineage>
        <taxon>Eukaryota</taxon>
        <taxon>Cryptophyceae</taxon>
        <taxon>Pyrenomonadales</taxon>
        <taxon>Geminigeraceae</taxon>
        <taxon>Guillardia</taxon>
    </lineage>
</organism>
<dbReference type="SUPFAM" id="SSF50978">
    <property type="entry name" value="WD40 repeat-like"/>
    <property type="match status" value="1"/>
</dbReference>
<evidence type="ECO:0000256" key="1">
    <source>
        <dbReference type="ARBA" id="ARBA00022574"/>
    </source>
</evidence>
<dbReference type="InterPro" id="IPR020472">
    <property type="entry name" value="WD40_PAC1"/>
</dbReference>
<dbReference type="GO" id="GO:0005669">
    <property type="term" value="C:transcription factor TFIID complex"/>
    <property type="evidence" value="ECO:0007669"/>
    <property type="project" value="TreeGrafter"/>
</dbReference>
<feature type="repeat" description="WD" evidence="3">
    <location>
        <begin position="38"/>
        <end position="79"/>
    </location>
</feature>
<dbReference type="KEGG" id="gtt:GUITHDRAFT_149679"/>
<name>L1I4I6_GUITC</name>
<dbReference type="PROSITE" id="PS50294">
    <property type="entry name" value="WD_REPEATS_REGION"/>
    <property type="match status" value="3"/>
</dbReference>
<dbReference type="PANTHER" id="PTHR19879:SF1">
    <property type="entry name" value="CANNONBALL-RELATED"/>
    <property type="match status" value="1"/>
</dbReference>
<dbReference type="PaxDb" id="55529-EKX30774"/>
<dbReference type="GeneID" id="17287494"/>
<dbReference type="RefSeq" id="XP_005817754.1">
    <property type="nucleotide sequence ID" value="XM_005817697.1"/>
</dbReference>
<dbReference type="PRINTS" id="PR00320">
    <property type="entry name" value="GPROTEINBRPT"/>
</dbReference>
<dbReference type="GO" id="GO:0016251">
    <property type="term" value="F:RNA polymerase II general transcription initiation factor activity"/>
    <property type="evidence" value="ECO:0007669"/>
    <property type="project" value="TreeGrafter"/>
</dbReference>
<dbReference type="STRING" id="905079.L1I4I6"/>
<dbReference type="Gene3D" id="2.130.10.10">
    <property type="entry name" value="YVTN repeat-like/Quinoprotein amine dehydrogenase"/>
    <property type="match status" value="1"/>
</dbReference>
<feature type="repeat" description="WD" evidence="3">
    <location>
        <begin position="80"/>
        <end position="116"/>
    </location>
</feature>
<dbReference type="PROSITE" id="PS50082">
    <property type="entry name" value="WD_REPEATS_2"/>
    <property type="match status" value="3"/>
</dbReference>
<evidence type="ECO:0000256" key="3">
    <source>
        <dbReference type="PROSITE-ProRule" id="PRU00221"/>
    </source>
</evidence>
<feature type="compositionally biased region" description="Basic and acidic residues" evidence="4">
    <location>
        <begin position="118"/>
        <end position="145"/>
    </location>
</feature>
<dbReference type="InterPro" id="IPR019775">
    <property type="entry name" value="WD40_repeat_CS"/>
</dbReference>
<reference evidence="5" key="1">
    <citation type="journal article" date="2012" name="Nature">
        <title>Algal genomes reveal evolutionary mosaicism and the fate of nucleomorphs.</title>
        <authorList>
            <consortium name="DOE Joint Genome Institute"/>
            <person name="Curtis B.A."/>
            <person name="Tanifuji G."/>
            <person name="Burki F."/>
            <person name="Gruber A."/>
            <person name="Irimia M."/>
            <person name="Maruyama S."/>
            <person name="Arias M.C."/>
            <person name="Ball S.G."/>
            <person name="Gile G.H."/>
            <person name="Hirakawa Y."/>
            <person name="Hopkins J.F."/>
            <person name="Kuo A."/>
            <person name="Rensing S.A."/>
            <person name="Schmutz J."/>
            <person name="Symeonidi A."/>
            <person name="Elias M."/>
            <person name="Eveleigh R.J."/>
            <person name="Herman E.K."/>
            <person name="Klute M.J."/>
            <person name="Nakayama T."/>
            <person name="Obornik M."/>
            <person name="Reyes-Prieto A."/>
            <person name="Armbrust E.V."/>
            <person name="Aves S.J."/>
            <person name="Beiko R.G."/>
            <person name="Coutinho P."/>
            <person name="Dacks J.B."/>
            <person name="Durnford D.G."/>
            <person name="Fast N.M."/>
            <person name="Green B.R."/>
            <person name="Grisdale C.J."/>
            <person name="Hempel F."/>
            <person name="Henrissat B."/>
            <person name="Hoppner M.P."/>
            <person name="Ishida K."/>
            <person name="Kim E."/>
            <person name="Koreny L."/>
            <person name="Kroth P.G."/>
            <person name="Liu Y."/>
            <person name="Malik S.B."/>
            <person name="Maier U.G."/>
            <person name="McRose D."/>
            <person name="Mock T."/>
            <person name="Neilson J.A."/>
            <person name="Onodera N.T."/>
            <person name="Poole A.M."/>
            <person name="Pritham E.J."/>
            <person name="Richards T.A."/>
            <person name="Rocap G."/>
            <person name="Roy S.W."/>
            <person name="Sarai C."/>
            <person name="Schaack S."/>
            <person name="Shirato S."/>
            <person name="Slamovits C.H."/>
            <person name="Spencer D.F."/>
            <person name="Suzuki S."/>
            <person name="Worden A.Z."/>
            <person name="Zauner S."/>
            <person name="Barry K."/>
            <person name="Bell C."/>
            <person name="Bharti A.K."/>
            <person name="Crow J.A."/>
            <person name="Grimwood J."/>
            <person name="Kramer R."/>
            <person name="Lindquist E."/>
            <person name="Lucas S."/>
            <person name="Salamov A."/>
            <person name="McFadden G.I."/>
            <person name="Lane C.E."/>
            <person name="Keeling P.J."/>
            <person name="Gray M.W."/>
            <person name="Grigoriev I.V."/>
            <person name="Archibald J.M."/>
        </authorList>
    </citation>
    <scope>NUCLEOTIDE SEQUENCE</scope>
    <source>
        <strain evidence="5">CCMP2712</strain>
    </source>
</reference>
<dbReference type="PROSITE" id="PS00678">
    <property type="entry name" value="WD_REPEATS_1"/>
    <property type="match status" value="1"/>
</dbReference>
<keyword evidence="1 3" id="KW-0853">WD repeat</keyword>
<proteinExistence type="predicted"/>
<feature type="repeat" description="WD" evidence="3">
    <location>
        <begin position="1"/>
        <end position="37"/>
    </location>
</feature>
<keyword evidence="2" id="KW-0677">Repeat</keyword>
<accession>L1I4I6</accession>
<sequence length="176" mass="18926">GDVDCIAFHPNCNYIATGGTDRTVRVWDTVSGNQIRIYRGHSTGVSAVRFSHDGLSLASGGDNGEVLLWNLSSDRLLSSYQGHAQMVTALDFSYGGEEDRPVLASGSMDGTVKLWDGSGRKEEEEAIKRSRDGGKGGRSDGERLGPIKSFWTRRTPIATLRFGASNVLFVAGTAEV</sequence>
<dbReference type="InterPro" id="IPR001680">
    <property type="entry name" value="WD40_rpt"/>
</dbReference>
<dbReference type="InterPro" id="IPR036322">
    <property type="entry name" value="WD40_repeat_dom_sf"/>
</dbReference>